<dbReference type="OrthoDB" id="5501731at2"/>
<proteinExistence type="inferred from homology"/>
<dbReference type="InterPro" id="IPR001107">
    <property type="entry name" value="Band_7"/>
</dbReference>
<dbReference type="InterPro" id="IPR001972">
    <property type="entry name" value="Stomatin_HflK_fam"/>
</dbReference>
<dbReference type="InterPro" id="IPR043202">
    <property type="entry name" value="Band-7_stomatin-like"/>
</dbReference>
<dbReference type="SMART" id="SM00244">
    <property type="entry name" value="PHB"/>
    <property type="match status" value="1"/>
</dbReference>
<dbReference type="Gene3D" id="3.30.479.30">
    <property type="entry name" value="Band 7 domain"/>
    <property type="match status" value="1"/>
</dbReference>
<feature type="domain" description="Band 7" evidence="3">
    <location>
        <begin position="2"/>
        <end position="168"/>
    </location>
</feature>
<dbReference type="InterPro" id="IPR036013">
    <property type="entry name" value="Band_7/SPFH_dom_sf"/>
</dbReference>
<evidence type="ECO:0000256" key="1">
    <source>
        <dbReference type="ARBA" id="ARBA00004167"/>
    </source>
</evidence>
<gene>
    <name evidence="4" type="ordered locus">Oter_1052</name>
</gene>
<dbReference type="PANTHER" id="PTHR10264:SF83">
    <property type="entry name" value="BLL5629 PROTEIN"/>
    <property type="match status" value="1"/>
</dbReference>
<dbReference type="SUPFAM" id="SSF117892">
    <property type="entry name" value="Band 7/SPFH domain"/>
    <property type="match status" value="1"/>
</dbReference>
<evidence type="ECO:0000256" key="2">
    <source>
        <dbReference type="ARBA" id="ARBA00008164"/>
    </source>
</evidence>
<dbReference type="PRINTS" id="PR00721">
    <property type="entry name" value="STOMATIN"/>
</dbReference>
<accession>B1ZMJ5</accession>
<evidence type="ECO:0000313" key="5">
    <source>
        <dbReference type="Proteomes" id="UP000007013"/>
    </source>
</evidence>
<dbReference type="RefSeq" id="WP_012373878.1">
    <property type="nucleotide sequence ID" value="NC_010571.1"/>
</dbReference>
<dbReference type="PANTHER" id="PTHR10264">
    <property type="entry name" value="BAND 7 PROTEIN-RELATED"/>
    <property type="match status" value="1"/>
</dbReference>
<dbReference type="CDD" id="cd13438">
    <property type="entry name" value="SPFH_eoslipins_u2"/>
    <property type="match status" value="1"/>
</dbReference>
<keyword evidence="5" id="KW-1185">Reference proteome</keyword>
<dbReference type="STRING" id="452637.Oter_1052"/>
<dbReference type="GO" id="GO:0005886">
    <property type="term" value="C:plasma membrane"/>
    <property type="evidence" value="ECO:0007669"/>
    <property type="project" value="InterPro"/>
</dbReference>
<dbReference type="Proteomes" id="UP000007013">
    <property type="component" value="Chromosome"/>
</dbReference>
<comment type="subcellular location">
    <subcellularLocation>
        <location evidence="1">Membrane</location>
        <topology evidence="1">Single-pass membrane protein</topology>
    </subcellularLocation>
</comment>
<dbReference type="AlphaFoldDB" id="B1ZMJ5"/>
<sequence>MKSNNIIKDTHRALWYEDGVMTRVLGPGRYKLPSRWRYLFRRKPQIEVIPVDVRERDLTIKGQEILTADKVAIRVSILVQFKVSDPVAALHQVNNHDERLYSDVQLAARRSLASMTLEQILTNRNQLSEDILNEVKGIAATYGVAILRADVKDLVFPGNLQEIMNKVLAAERLAQAQLVETRTKAEQQKIEAEAKAQIKLVEAKSTAETDVTIAESLAASRLKQAHAEAEALRIQNEAEIRALREQASAAEAYAKHPALLRLRELQALSETVKNANARIFVGFDKHADLKAEAKALMA</sequence>
<organism evidence="4 5">
    <name type="scientific">Opitutus terrae (strain DSM 11246 / JCM 15787 / PB90-1)</name>
    <dbReference type="NCBI Taxonomy" id="452637"/>
    <lineage>
        <taxon>Bacteria</taxon>
        <taxon>Pseudomonadati</taxon>
        <taxon>Verrucomicrobiota</taxon>
        <taxon>Opitutia</taxon>
        <taxon>Opitutales</taxon>
        <taxon>Opitutaceae</taxon>
        <taxon>Opitutus</taxon>
    </lineage>
</organism>
<protein>
    <submittedName>
        <fullName evidence="4">Band 7 protein</fullName>
    </submittedName>
</protein>
<dbReference type="KEGG" id="ote:Oter_1052"/>
<dbReference type="HOGENOM" id="CLU_932917_0_0_0"/>
<reference evidence="4 5" key="1">
    <citation type="journal article" date="2011" name="J. Bacteriol.">
        <title>Genome sequence of the verrucomicrobium Opitutus terrae PB90-1, an abundant inhabitant of rice paddy soil ecosystems.</title>
        <authorList>
            <person name="van Passel M.W."/>
            <person name="Kant R."/>
            <person name="Palva A."/>
            <person name="Copeland A."/>
            <person name="Lucas S."/>
            <person name="Lapidus A."/>
            <person name="Glavina del Rio T."/>
            <person name="Pitluck S."/>
            <person name="Goltsman E."/>
            <person name="Clum A."/>
            <person name="Sun H."/>
            <person name="Schmutz J."/>
            <person name="Larimer F.W."/>
            <person name="Land M.L."/>
            <person name="Hauser L."/>
            <person name="Kyrpides N."/>
            <person name="Mikhailova N."/>
            <person name="Richardson P.P."/>
            <person name="Janssen P.H."/>
            <person name="de Vos W.M."/>
            <person name="Smidt H."/>
        </authorList>
    </citation>
    <scope>NUCLEOTIDE SEQUENCE [LARGE SCALE GENOMIC DNA]</scope>
    <source>
        <strain evidence="5">DSM 11246 / JCM 15787 / PB90-1</strain>
    </source>
</reference>
<evidence type="ECO:0000259" key="3">
    <source>
        <dbReference type="SMART" id="SM00244"/>
    </source>
</evidence>
<dbReference type="Pfam" id="PF01145">
    <property type="entry name" value="Band_7"/>
    <property type="match status" value="1"/>
</dbReference>
<comment type="similarity">
    <text evidence="2">Belongs to the band 7/mec-2 family.</text>
</comment>
<dbReference type="EMBL" id="CP001032">
    <property type="protein sequence ID" value="ACB74340.1"/>
    <property type="molecule type" value="Genomic_DNA"/>
</dbReference>
<dbReference type="eggNOG" id="COG0330">
    <property type="taxonomic scope" value="Bacteria"/>
</dbReference>
<name>B1ZMJ5_OPITP</name>
<evidence type="ECO:0000313" key="4">
    <source>
        <dbReference type="EMBL" id="ACB74340.1"/>
    </source>
</evidence>